<keyword evidence="2" id="KW-1185">Reference proteome</keyword>
<dbReference type="Pfam" id="PF22752">
    <property type="entry name" value="DUF488-N3i"/>
    <property type="match status" value="1"/>
</dbReference>
<dbReference type="RefSeq" id="WP_133581880.1">
    <property type="nucleotide sequence ID" value="NZ_SNYJ01000021.1"/>
</dbReference>
<proteinExistence type="predicted"/>
<protein>
    <submittedName>
        <fullName evidence="1">Uncharacterized protein YeaO (DUF488 family)</fullName>
    </submittedName>
</protein>
<organism evidence="1 2">
    <name type="scientific">Aureibacillus halotolerans</name>
    <dbReference type="NCBI Taxonomy" id="1508390"/>
    <lineage>
        <taxon>Bacteria</taxon>
        <taxon>Bacillati</taxon>
        <taxon>Bacillota</taxon>
        <taxon>Bacilli</taxon>
        <taxon>Bacillales</taxon>
        <taxon>Bacillaceae</taxon>
        <taxon>Aureibacillus</taxon>
    </lineage>
</organism>
<evidence type="ECO:0000313" key="1">
    <source>
        <dbReference type="EMBL" id="TDQ35398.1"/>
    </source>
</evidence>
<name>A0A4V3D4F6_9BACI</name>
<sequence>MSFQIKRIYEAPEQSDGTRVLVDRVWPRGMSKEDARLDDWVKDITPSTELRKWFQHDPDKFKEFSKRYKLELTSKVATEAIRQLRNQASKQTVTLLYAAKDETYNHAHVLLEVLERPPS</sequence>
<reference evidence="1 2" key="1">
    <citation type="submission" date="2019-03" db="EMBL/GenBank/DDBJ databases">
        <title>Genomic Encyclopedia of Type Strains, Phase IV (KMG-IV): sequencing the most valuable type-strain genomes for metagenomic binning, comparative biology and taxonomic classification.</title>
        <authorList>
            <person name="Goeker M."/>
        </authorList>
    </citation>
    <scope>NUCLEOTIDE SEQUENCE [LARGE SCALE GENOMIC DNA]</scope>
    <source>
        <strain evidence="1 2">DSM 28697</strain>
    </source>
</reference>
<dbReference type="OrthoDB" id="9790745at2"/>
<accession>A0A4V3D4F6</accession>
<gene>
    <name evidence="1" type="ORF">EV213_12115</name>
</gene>
<dbReference type="AlphaFoldDB" id="A0A4V3D4F6"/>
<dbReference type="InterPro" id="IPR052552">
    <property type="entry name" value="YeaO-like"/>
</dbReference>
<evidence type="ECO:0000313" key="2">
    <source>
        <dbReference type="Proteomes" id="UP000295632"/>
    </source>
</evidence>
<comment type="caution">
    <text evidence="1">The sequence shown here is derived from an EMBL/GenBank/DDBJ whole genome shotgun (WGS) entry which is preliminary data.</text>
</comment>
<dbReference type="EMBL" id="SNYJ01000021">
    <property type="protein sequence ID" value="TDQ35398.1"/>
    <property type="molecule type" value="Genomic_DNA"/>
</dbReference>
<dbReference type="Proteomes" id="UP000295632">
    <property type="component" value="Unassembled WGS sequence"/>
</dbReference>
<dbReference type="PANTHER" id="PTHR36849">
    <property type="entry name" value="CYTOPLASMIC PROTEIN-RELATED"/>
    <property type="match status" value="1"/>
</dbReference>
<dbReference type="PANTHER" id="PTHR36849:SF1">
    <property type="entry name" value="CYTOPLASMIC PROTEIN"/>
    <property type="match status" value="1"/>
</dbReference>